<dbReference type="GO" id="GO:0004131">
    <property type="term" value="F:cytosine deaminase activity"/>
    <property type="evidence" value="ECO:0007669"/>
    <property type="project" value="UniProtKB-EC"/>
</dbReference>
<protein>
    <submittedName>
        <fullName evidence="4">Cytosine deaminase</fullName>
        <ecNumber evidence="4">3.5.4.1</ecNumber>
    </submittedName>
</protein>
<dbReference type="NCBIfam" id="NF006685">
    <property type="entry name" value="PRK09230.1"/>
    <property type="match status" value="1"/>
</dbReference>
<dbReference type="PANTHER" id="PTHR32027:SF0">
    <property type="entry name" value="CYTOSINE DEAMINASE"/>
    <property type="match status" value="1"/>
</dbReference>
<dbReference type="Pfam" id="PF07969">
    <property type="entry name" value="Amidohydro_3"/>
    <property type="match status" value="1"/>
</dbReference>
<dbReference type="AlphaFoldDB" id="E3CXY8"/>
<dbReference type="GO" id="GO:0006209">
    <property type="term" value="P:cytosine catabolic process"/>
    <property type="evidence" value="ECO:0007669"/>
    <property type="project" value="TreeGrafter"/>
</dbReference>
<gene>
    <name evidence="4" type="ORF">Apau_2064</name>
</gene>
<dbReference type="PaxDb" id="584708-Apau_2064"/>
<dbReference type="InterPro" id="IPR013108">
    <property type="entry name" value="Amidohydro_3"/>
</dbReference>
<dbReference type="EC" id="3.5.4.1" evidence="4"/>
<evidence type="ECO:0000313" key="5">
    <source>
        <dbReference type="Proteomes" id="UP000005096"/>
    </source>
</evidence>
<dbReference type="Gene3D" id="3.20.20.140">
    <property type="entry name" value="Metal-dependent hydrolases"/>
    <property type="match status" value="1"/>
</dbReference>
<accession>E3CXY8</accession>
<dbReference type="Proteomes" id="UP000005096">
    <property type="component" value="Chromosome"/>
</dbReference>
<dbReference type="HOGENOM" id="CLU_031758_0_1_0"/>
<keyword evidence="5" id="KW-1185">Reference proteome</keyword>
<dbReference type="FunFam" id="3.20.20.140:FF:000019">
    <property type="entry name" value="Cytosine deaminase"/>
    <property type="match status" value="1"/>
</dbReference>
<organism evidence="4 5">
    <name type="scientific">Aminomonas paucivorans DSM 12260</name>
    <dbReference type="NCBI Taxonomy" id="584708"/>
    <lineage>
        <taxon>Bacteria</taxon>
        <taxon>Thermotogati</taxon>
        <taxon>Synergistota</taxon>
        <taxon>Synergistia</taxon>
        <taxon>Synergistales</taxon>
        <taxon>Synergistaceae</taxon>
        <taxon>Aminomonas</taxon>
    </lineage>
</organism>
<keyword evidence="2 4" id="KW-0378">Hydrolase</keyword>
<dbReference type="eggNOG" id="COG0402">
    <property type="taxonomic scope" value="Bacteria"/>
</dbReference>
<dbReference type="Gene3D" id="2.30.40.10">
    <property type="entry name" value="Urease, subunit C, domain 1"/>
    <property type="match status" value="1"/>
</dbReference>
<evidence type="ECO:0000259" key="3">
    <source>
        <dbReference type="Pfam" id="PF07969"/>
    </source>
</evidence>
<reference evidence="4 5" key="1">
    <citation type="journal article" date="2010" name="Stand. Genomic Sci.">
        <title>Non-contiguous finished genome sequence of Aminomonas paucivorans type strain (GLU-3).</title>
        <authorList>
            <person name="Pitluck S."/>
            <person name="Yasawong M."/>
            <person name="Held B."/>
            <person name="Lapidus A."/>
            <person name="Nolan M."/>
            <person name="Copeland A."/>
            <person name="Lucas S."/>
            <person name="Del Rio T.G."/>
            <person name="Tice H."/>
            <person name="Cheng J.F."/>
            <person name="Chertkov O."/>
            <person name="Goodwin L."/>
            <person name="Tapia R."/>
            <person name="Han C."/>
            <person name="Liolios K."/>
            <person name="Ivanova N."/>
            <person name="Mavromatis K."/>
            <person name="Ovchinnikova G."/>
            <person name="Pati A."/>
            <person name="Chen A."/>
            <person name="Palaniappan K."/>
            <person name="Land M."/>
            <person name="Hauser L."/>
            <person name="Chang Y.J."/>
            <person name="Jeffries C.D."/>
            <person name="Pukall R."/>
            <person name="Spring S."/>
            <person name="Rohde M."/>
            <person name="Sikorski J."/>
            <person name="Goker M."/>
            <person name="Woyke T."/>
            <person name="Bristow J."/>
            <person name="Eisen J.A."/>
            <person name="Markowitz V."/>
            <person name="Hugenholtz P."/>
            <person name="Kyrpides N.C."/>
            <person name="Klenk H.P."/>
        </authorList>
    </citation>
    <scope>NUCLEOTIDE SEQUENCE [LARGE SCALE GENOMIC DNA]</scope>
    <source>
        <strain evidence="4 5">DSM 12260</strain>
    </source>
</reference>
<evidence type="ECO:0000256" key="2">
    <source>
        <dbReference type="ARBA" id="ARBA00022801"/>
    </source>
</evidence>
<dbReference type="InterPro" id="IPR052349">
    <property type="entry name" value="Metallo-hydrolase_Enzymes"/>
</dbReference>
<name>E3CXY8_9BACT</name>
<dbReference type="CDD" id="cd01293">
    <property type="entry name" value="Bact_CD"/>
    <property type="match status" value="1"/>
</dbReference>
<dbReference type="InterPro" id="IPR032466">
    <property type="entry name" value="Metal_Hydrolase"/>
</dbReference>
<sequence length="442" mass="49157">MLDLVVRNARLRGAEERTDIAVDGGIIRKIGPALEEQGREEIDAEGNLTTPPLCDPHLHLDAVLSVGDPRFNASGTLLEGIQIWGERKPRLTRKELVDNAVEAVLWEFAQGVQFIRTHADVTDPSLLTLEALLEVKDRVKDLVEVQIVAFPQDGVFTFPEGEALMRRALDMGADVVGGIPHNELTREDGVRDVELAFELARKHDALIDIHCDETGDDQSRFVEVMAARALSTGMGERVTASHATAMHNYHNDYAFKLLGIAERSKMNFITNPFDNSVLQNRTDGYPRRRGHTRVDEMHARGINVCIGHDSIMDPWYPLGKGSMLQAANLLLHTAHMSGYEQIFALFDMITANSAKTLQVEGRYGIEAGKPANFAVWDAEDEFDAIRRESDCLYAVRRGVAALKTRPAVRSLDLGGFRRDVDLRVPVRGVEPRGGEVPGQRRR</sequence>
<dbReference type="RefSeq" id="WP_006301715.1">
    <property type="nucleotide sequence ID" value="NZ_CM001022.1"/>
</dbReference>
<dbReference type="PANTHER" id="PTHR32027">
    <property type="entry name" value="CYTOSINE DEAMINASE"/>
    <property type="match status" value="1"/>
</dbReference>
<dbReference type="GO" id="GO:0035888">
    <property type="term" value="F:isoguanine deaminase activity"/>
    <property type="evidence" value="ECO:0007669"/>
    <property type="project" value="TreeGrafter"/>
</dbReference>
<proteinExistence type="predicted"/>
<evidence type="ECO:0000256" key="1">
    <source>
        <dbReference type="ARBA" id="ARBA00022723"/>
    </source>
</evidence>
<keyword evidence="1" id="KW-0479">Metal-binding</keyword>
<dbReference type="SUPFAM" id="SSF51556">
    <property type="entry name" value="Metallo-dependent hydrolases"/>
    <property type="match status" value="1"/>
</dbReference>
<dbReference type="InterPro" id="IPR011059">
    <property type="entry name" value="Metal-dep_hydrolase_composite"/>
</dbReference>
<evidence type="ECO:0000313" key="4">
    <source>
        <dbReference type="EMBL" id="EFQ24475.1"/>
    </source>
</evidence>
<dbReference type="NCBIfam" id="NF005748">
    <property type="entry name" value="PRK07572.1"/>
    <property type="match status" value="1"/>
</dbReference>
<dbReference type="GO" id="GO:0046872">
    <property type="term" value="F:metal ion binding"/>
    <property type="evidence" value="ECO:0007669"/>
    <property type="project" value="UniProtKB-KW"/>
</dbReference>
<dbReference type="STRING" id="584708.Apau_2064"/>
<dbReference type="EMBL" id="CM001022">
    <property type="protein sequence ID" value="EFQ24475.1"/>
    <property type="molecule type" value="Genomic_DNA"/>
</dbReference>
<feature type="domain" description="Amidohydrolase 3" evidence="3">
    <location>
        <begin position="40"/>
        <end position="391"/>
    </location>
</feature>
<dbReference type="SUPFAM" id="SSF51338">
    <property type="entry name" value="Composite domain of metallo-dependent hydrolases"/>
    <property type="match status" value="1"/>
</dbReference>